<dbReference type="InterPro" id="IPR028994">
    <property type="entry name" value="Integrin_alpha_N"/>
</dbReference>
<organism evidence="2 3">
    <name type="scientific">Euzebyella marina</name>
    <dbReference type="NCBI Taxonomy" id="1761453"/>
    <lineage>
        <taxon>Bacteria</taxon>
        <taxon>Pseudomonadati</taxon>
        <taxon>Bacteroidota</taxon>
        <taxon>Flavobacteriia</taxon>
        <taxon>Flavobacteriales</taxon>
        <taxon>Flavobacteriaceae</taxon>
        <taxon>Euzebyella</taxon>
    </lineage>
</organism>
<evidence type="ECO:0000313" key="3">
    <source>
        <dbReference type="Proteomes" id="UP000276309"/>
    </source>
</evidence>
<dbReference type="AlphaFoldDB" id="A0A3G2L751"/>
<sequence>MLLNVFIRSFLVIGITLFIGCAPNKKDRQVALFDSYCASCHMAPDINSLPKHLWKNKVLPEMAARMGIRDSTNNPFKGVSLVEQGEILKTGVYPSNPIIAMEDWKILEEYILNNAPDSLSSYPTRPLAEVKQFQTKTLAIDSIEGSNISYLKIDQNNQKILAGSLQGQLLRYDYALSELEPVIKAASTITDYTQKSDNTYLTTIGFLLPSEIASGALGIKNGEIIKSLPQKLHRPVHTLIHDFDKDGIDEIVVSEFGDLKGQLALWKKNADGHFIEQVLLNQPGVIKTEARDINNDGKDDLIAVTSQGEEGITILYQTEEMKFRPEQVLRFPPNYGTSWFETLDFDKDGDLDIITAHGDNADETYTMKPYHGLRIHLNDGLNHFEESFFYPLNGCTRFLSGDFDQDGDEDLALLSTFPDYENHPHETFIYLENRNTKTFDFKSYRLADPNLGRWFLLDSGDIDHDGDIDIVLGSLTYVYSPIPKELQERWKNENVDLLILENMLN</sequence>
<dbReference type="RefSeq" id="WP_121849090.1">
    <property type="nucleotide sequence ID" value="NZ_CP032050.1"/>
</dbReference>
<dbReference type="OrthoDB" id="1391917at2"/>
<dbReference type="Proteomes" id="UP000276309">
    <property type="component" value="Chromosome"/>
</dbReference>
<dbReference type="InterPro" id="IPR013517">
    <property type="entry name" value="FG-GAP"/>
</dbReference>
<evidence type="ECO:0000313" key="2">
    <source>
        <dbReference type="EMBL" id="AYN68075.1"/>
    </source>
</evidence>
<keyword evidence="1" id="KW-0732">Signal</keyword>
<protein>
    <submittedName>
        <fullName evidence="2">VCBS repeat-containing protein</fullName>
    </submittedName>
</protein>
<dbReference type="Pfam" id="PF13517">
    <property type="entry name" value="FG-GAP_3"/>
    <property type="match status" value="1"/>
</dbReference>
<name>A0A3G2L751_9FLAO</name>
<accession>A0A3G2L751</accession>
<gene>
    <name evidence="2" type="ORF">D1013_12175</name>
</gene>
<dbReference type="Gene3D" id="2.130.10.130">
    <property type="entry name" value="Integrin alpha, N-terminal"/>
    <property type="match status" value="1"/>
</dbReference>
<keyword evidence="3" id="KW-1185">Reference proteome</keyword>
<dbReference type="EMBL" id="CP032050">
    <property type="protein sequence ID" value="AYN68075.1"/>
    <property type="molecule type" value="Genomic_DNA"/>
</dbReference>
<proteinExistence type="predicted"/>
<evidence type="ECO:0000256" key="1">
    <source>
        <dbReference type="ARBA" id="ARBA00022729"/>
    </source>
</evidence>
<dbReference type="KEGG" id="emar:D1013_12175"/>
<dbReference type="SUPFAM" id="SSF69318">
    <property type="entry name" value="Integrin alpha N-terminal domain"/>
    <property type="match status" value="1"/>
</dbReference>
<dbReference type="PANTHER" id="PTHR46580">
    <property type="entry name" value="SENSOR KINASE-RELATED"/>
    <property type="match status" value="1"/>
</dbReference>
<dbReference type="PANTHER" id="PTHR46580:SF4">
    <property type="entry name" value="ATP_GTP-BINDING PROTEIN"/>
    <property type="match status" value="1"/>
</dbReference>
<reference evidence="2 3" key="1">
    <citation type="submission" date="2018-08" db="EMBL/GenBank/DDBJ databases">
        <title>The reduced genetic potential of extracellular carbohydrate catabolism in Euzebyella marina RN62, a Flavobacteriia bacterium isolated from the hadal water.</title>
        <authorList>
            <person name="Xue C."/>
        </authorList>
    </citation>
    <scope>NUCLEOTIDE SEQUENCE [LARGE SCALE GENOMIC DNA]</scope>
    <source>
        <strain evidence="2 3">RN62</strain>
    </source>
</reference>